<reference evidence="2 3" key="1">
    <citation type="journal article" date="2021" name="Elife">
        <title>Chloroplast acquisition without the gene transfer in kleptoplastic sea slugs, Plakobranchus ocellatus.</title>
        <authorList>
            <person name="Maeda T."/>
            <person name="Takahashi S."/>
            <person name="Yoshida T."/>
            <person name="Shimamura S."/>
            <person name="Takaki Y."/>
            <person name="Nagai Y."/>
            <person name="Toyoda A."/>
            <person name="Suzuki Y."/>
            <person name="Arimoto A."/>
            <person name="Ishii H."/>
            <person name="Satoh N."/>
            <person name="Nishiyama T."/>
            <person name="Hasebe M."/>
            <person name="Maruyama T."/>
            <person name="Minagawa J."/>
            <person name="Obokata J."/>
            <person name="Shigenobu S."/>
        </authorList>
    </citation>
    <scope>NUCLEOTIDE SEQUENCE [LARGE SCALE GENOMIC DNA]</scope>
</reference>
<keyword evidence="3" id="KW-1185">Reference proteome</keyword>
<evidence type="ECO:0000313" key="3">
    <source>
        <dbReference type="Proteomes" id="UP000735302"/>
    </source>
</evidence>
<feature type="compositionally biased region" description="Low complexity" evidence="1">
    <location>
        <begin position="44"/>
        <end position="53"/>
    </location>
</feature>
<gene>
    <name evidence="2" type="ORF">PoB_001873400</name>
</gene>
<sequence length="83" mass="9362">MAKGEGVENLRHRLNKPKSTPSKKNYAQEKMNHPMQAQELQTTRQQARSNSNSRRADVDTADQPTKEGAKDARDVTSHTDTKD</sequence>
<feature type="compositionally biased region" description="Basic and acidic residues" evidence="1">
    <location>
        <begin position="1"/>
        <end position="11"/>
    </location>
</feature>
<feature type="region of interest" description="Disordered" evidence="1">
    <location>
        <begin position="1"/>
        <end position="83"/>
    </location>
</feature>
<dbReference type="EMBL" id="BLXT01002238">
    <property type="protein sequence ID" value="GFN92228.1"/>
    <property type="molecule type" value="Genomic_DNA"/>
</dbReference>
<dbReference type="AlphaFoldDB" id="A0AAV3ZEC8"/>
<accession>A0AAV3ZEC8</accession>
<name>A0AAV3ZEC8_9GAST</name>
<proteinExistence type="predicted"/>
<evidence type="ECO:0000313" key="2">
    <source>
        <dbReference type="EMBL" id="GFN92228.1"/>
    </source>
</evidence>
<comment type="caution">
    <text evidence="2">The sequence shown here is derived from an EMBL/GenBank/DDBJ whole genome shotgun (WGS) entry which is preliminary data.</text>
</comment>
<feature type="compositionally biased region" description="Basic and acidic residues" evidence="1">
    <location>
        <begin position="54"/>
        <end position="83"/>
    </location>
</feature>
<organism evidence="2 3">
    <name type="scientific">Plakobranchus ocellatus</name>
    <dbReference type="NCBI Taxonomy" id="259542"/>
    <lineage>
        <taxon>Eukaryota</taxon>
        <taxon>Metazoa</taxon>
        <taxon>Spiralia</taxon>
        <taxon>Lophotrochozoa</taxon>
        <taxon>Mollusca</taxon>
        <taxon>Gastropoda</taxon>
        <taxon>Heterobranchia</taxon>
        <taxon>Euthyneura</taxon>
        <taxon>Panpulmonata</taxon>
        <taxon>Sacoglossa</taxon>
        <taxon>Placobranchoidea</taxon>
        <taxon>Plakobranchidae</taxon>
        <taxon>Plakobranchus</taxon>
    </lineage>
</organism>
<evidence type="ECO:0000256" key="1">
    <source>
        <dbReference type="SAM" id="MobiDB-lite"/>
    </source>
</evidence>
<dbReference type="Proteomes" id="UP000735302">
    <property type="component" value="Unassembled WGS sequence"/>
</dbReference>
<protein>
    <submittedName>
        <fullName evidence="2">Uncharacterized protein</fullName>
    </submittedName>
</protein>